<name>F1TE49_9FIRM</name>
<reference evidence="2" key="1">
    <citation type="submission" date="2009-07" db="EMBL/GenBank/DDBJ databases">
        <authorList>
            <consortium name="US DOE Joint Genome Institute (JGI-PGF)"/>
            <person name="Lucas S."/>
            <person name="Copeland A."/>
            <person name="Lapidus A."/>
            <person name="Glavina del Rio T."/>
            <person name="Tice H."/>
            <person name="Bruce D."/>
            <person name="Goodwin L."/>
            <person name="Pitluck S."/>
            <person name="Larimer F."/>
            <person name="Land M.L."/>
            <person name="Mouttaki H."/>
            <person name="He Z."/>
            <person name="Zhou J."/>
            <person name="Hemme C.L."/>
        </authorList>
    </citation>
    <scope>NUCLEOTIDE SEQUENCE [LARGE SCALE GENOMIC DNA]</scope>
    <source>
        <strain evidence="2">DSM 2782</strain>
    </source>
</reference>
<feature type="transmembrane region" description="Helical" evidence="1">
    <location>
        <begin position="116"/>
        <end position="135"/>
    </location>
</feature>
<proteinExistence type="predicted"/>
<comment type="caution">
    <text evidence="2">The sequence shown here is derived from an EMBL/GenBank/DDBJ whole genome shotgun (WGS) entry which is preliminary data.</text>
</comment>
<dbReference type="Pfam" id="PF20040">
    <property type="entry name" value="DUF6442"/>
    <property type="match status" value="1"/>
</dbReference>
<feature type="transmembrane region" description="Helical" evidence="1">
    <location>
        <begin position="37"/>
        <end position="55"/>
    </location>
</feature>
<sequence length="143" mass="16129">MKKNTWSYLIIILGLILLGTGLYLIKTIADPQGIMRALPYVCVGLGCGIFGHGMGNNISRKAIKNNPDIEKRLEIDRNDERNIAIGNRAKAKAYDMMIFVFGSLLISFALMGIDMITVLLMVFAYLFVAVYGIYYRCKYDKEM</sequence>
<dbReference type="RefSeq" id="WP_004619642.1">
    <property type="nucleotide sequence ID" value="NZ_ACXX02000008.1"/>
</dbReference>
<accession>F1TE49</accession>
<keyword evidence="1" id="KW-1133">Transmembrane helix</keyword>
<reference evidence="2" key="2">
    <citation type="submission" date="2011-01" db="EMBL/GenBank/DDBJ databases">
        <title>The Non-contiguous Finished genome of Clostridium papyrosolvens.</title>
        <authorList>
            <person name="Lucas S."/>
            <person name="Copeland A."/>
            <person name="Lapidus A."/>
            <person name="Cheng J.-F."/>
            <person name="Goodwin L."/>
            <person name="Pitluck S."/>
            <person name="Misra M."/>
            <person name="Chertkov O."/>
            <person name="Detter J.C."/>
            <person name="Han C."/>
            <person name="Tapia R."/>
            <person name="Land M."/>
            <person name="Hauser L."/>
            <person name="Kyrpides N."/>
            <person name="Ivanova N."/>
            <person name="Pagani I."/>
            <person name="Mouttaki H."/>
            <person name="He Z."/>
            <person name="Zhou J."/>
            <person name="Hemme C.L."/>
            <person name="Woyke T."/>
        </authorList>
    </citation>
    <scope>NUCLEOTIDE SEQUENCE [LARGE SCALE GENOMIC DNA]</scope>
    <source>
        <strain evidence="2">DSM 2782</strain>
    </source>
</reference>
<dbReference type="STRING" id="588581.Cpap_1871"/>
<gene>
    <name evidence="2" type="ORF">Cpap_1871</name>
</gene>
<feature type="transmembrane region" description="Helical" evidence="1">
    <location>
        <begin position="93"/>
        <end position="110"/>
    </location>
</feature>
<protein>
    <recommendedName>
        <fullName evidence="4">DUF2178 domain-containing protein</fullName>
    </recommendedName>
</protein>
<keyword evidence="1" id="KW-0812">Transmembrane</keyword>
<keyword evidence="3" id="KW-1185">Reference proteome</keyword>
<evidence type="ECO:0000256" key="1">
    <source>
        <dbReference type="SAM" id="Phobius"/>
    </source>
</evidence>
<evidence type="ECO:0000313" key="3">
    <source>
        <dbReference type="Proteomes" id="UP000003860"/>
    </source>
</evidence>
<evidence type="ECO:0008006" key="4">
    <source>
        <dbReference type="Google" id="ProtNLM"/>
    </source>
</evidence>
<dbReference type="EMBL" id="ACXX02000008">
    <property type="protein sequence ID" value="EGD47289.1"/>
    <property type="molecule type" value="Genomic_DNA"/>
</dbReference>
<dbReference type="Proteomes" id="UP000003860">
    <property type="component" value="Unassembled WGS sequence"/>
</dbReference>
<keyword evidence="1" id="KW-0472">Membrane</keyword>
<feature type="transmembrane region" description="Helical" evidence="1">
    <location>
        <begin position="7"/>
        <end position="25"/>
    </location>
</feature>
<dbReference type="AlphaFoldDB" id="F1TE49"/>
<dbReference type="InterPro" id="IPR045620">
    <property type="entry name" value="DUF6442"/>
</dbReference>
<dbReference type="eggNOG" id="ENOG503104I">
    <property type="taxonomic scope" value="Bacteria"/>
</dbReference>
<evidence type="ECO:0000313" key="2">
    <source>
        <dbReference type="EMBL" id="EGD47289.1"/>
    </source>
</evidence>
<organism evidence="2 3">
    <name type="scientific">Ruminiclostridium papyrosolvens DSM 2782</name>
    <dbReference type="NCBI Taxonomy" id="588581"/>
    <lineage>
        <taxon>Bacteria</taxon>
        <taxon>Bacillati</taxon>
        <taxon>Bacillota</taxon>
        <taxon>Clostridia</taxon>
        <taxon>Eubacteriales</taxon>
        <taxon>Oscillospiraceae</taxon>
        <taxon>Ruminiclostridium</taxon>
    </lineage>
</organism>